<comment type="function">
    <text evidence="12">Stores iron in a soluble, non-toxic, readily available form. Important for iron homeostasis. Has ferroxidase activity. Iron is taken up in the ferrous form and deposited as ferric hydroxides after oxidation. Also plays a role in delivery of iron to cells. Mediates iron uptake in capsule cells of the developing kidney. Delivery to lysosomes is mediated by the cargo receptor NCOA4 for autophagic degradation and release of iron.</text>
</comment>
<keyword evidence="7" id="KW-0560">Oxidoreductase</keyword>
<comment type="function">
    <text evidence="15">Stores iron in a soluble, non-toxic, readily available form. Important for iron homeostasis. Iron is taken up in the ferrous form and deposited as ferric hydroxides after oxidation.</text>
</comment>
<dbReference type="CDD" id="cd01056">
    <property type="entry name" value="Euk_Ferritin"/>
    <property type="match status" value="1"/>
</dbReference>
<evidence type="ECO:0000256" key="7">
    <source>
        <dbReference type="ARBA" id="ARBA00023002"/>
    </source>
</evidence>
<evidence type="ECO:0000256" key="10">
    <source>
        <dbReference type="ARBA" id="ARBA00023329"/>
    </source>
</evidence>
<dbReference type="AlphaFoldDB" id="A0A6B0SB10"/>
<evidence type="ECO:0000256" key="4">
    <source>
        <dbReference type="ARBA" id="ARBA00022434"/>
    </source>
</evidence>
<comment type="subcellular location">
    <subcellularLocation>
        <location evidence="2">Cytoplasmic vesicle</location>
        <location evidence="2">Autophagosome</location>
    </subcellularLocation>
    <subcellularLocation>
        <location evidence="1">Lysosome</location>
    </subcellularLocation>
</comment>
<dbReference type="EMBL" id="VBQZ03000365">
    <property type="protein sequence ID" value="MXQ99170.1"/>
    <property type="molecule type" value="Genomic_DNA"/>
</dbReference>
<keyword evidence="6 14" id="KW-0479">Metal-binding</keyword>
<dbReference type="GO" id="GO:0031410">
    <property type="term" value="C:cytoplasmic vesicle"/>
    <property type="evidence" value="ECO:0007669"/>
    <property type="project" value="UniProtKB-KW"/>
</dbReference>
<dbReference type="GO" id="GO:0006826">
    <property type="term" value="P:iron ion transport"/>
    <property type="evidence" value="ECO:0007669"/>
    <property type="project" value="InterPro"/>
</dbReference>
<feature type="binding site" evidence="14">
    <location>
        <position position="113"/>
    </location>
    <ligand>
        <name>Fe cation</name>
        <dbReference type="ChEBI" id="CHEBI:24875"/>
        <label>1</label>
    </ligand>
</feature>
<evidence type="ECO:0000256" key="8">
    <source>
        <dbReference type="ARBA" id="ARBA00023004"/>
    </source>
</evidence>
<sequence>MVLPPPTMLFAVASQVCQGYHHECNSHAALELHASFQCLARACSLHHHYHNVALQSCSCFFLLRSQEHSETAKSLMLLQNRRGGSFSFLDMRNSETQEWESGLQAMQDTLHLEKCVNQSLLNLHQLPTDSSNTHLCYFLKTHHWDQQVEFIKELGDHVSILRNKGSLEGSLAKYVFDKLILGDGDKD</sequence>
<comment type="caution">
    <text evidence="17">The sequence shown here is derived from an EMBL/GenBank/DDBJ whole genome shotgun (WGS) entry which is preliminary data.</text>
</comment>
<evidence type="ECO:0000313" key="18">
    <source>
        <dbReference type="Proteomes" id="UP000322234"/>
    </source>
</evidence>
<evidence type="ECO:0000256" key="5">
    <source>
        <dbReference type="ARBA" id="ARBA00022490"/>
    </source>
</evidence>
<proteinExistence type="inferred from homology"/>
<protein>
    <recommendedName>
        <fullName evidence="15">Ferritin</fullName>
    </recommendedName>
</protein>
<dbReference type="Pfam" id="PF00210">
    <property type="entry name" value="Ferritin"/>
    <property type="match status" value="1"/>
</dbReference>
<reference evidence="17" key="1">
    <citation type="submission" date="2019-10" db="EMBL/GenBank/DDBJ databases">
        <title>The sequence and de novo assembly of the wild yak genome.</title>
        <authorList>
            <person name="Liu Y."/>
        </authorList>
    </citation>
    <scope>NUCLEOTIDE SEQUENCE [LARGE SCALE GENOMIC DNA]</scope>
    <source>
        <strain evidence="17">WY2019</strain>
    </source>
</reference>
<evidence type="ECO:0000256" key="12">
    <source>
        <dbReference type="ARBA" id="ARBA00045964"/>
    </source>
</evidence>
<dbReference type="GO" id="GO:0005776">
    <property type="term" value="C:autophagosome"/>
    <property type="evidence" value="ECO:0007669"/>
    <property type="project" value="UniProtKB-SubCell"/>
</dbReference>
<dbReference type="PANTHER" id="PTHR11431:SF97">
    <property type="entry name" value="FERRITIN HEAVY POLYPEPTIDE-LIKE 17-RELATED"/>
    <property type="match status" value="1"/>
</dbReference>
<dbReference type="Gene3D" id="1.20.1260.10">
    <property type="match status" value="1"/>
</dbReference>
<keyword evidence="18" id="KW-1185">Reference proteome</keyword>
<evidence type="ECO:0000256" key="1">
    <source>
        <dbReference type="ARBA" id="ARBA00004371"/>
    </source>
</evidence>
<evidence type="ECO:0000256" key="6">
    <source>
        <dbReference type="ARBA" id="ARBA00022723"/>
    </source>
</evidence>
<dbReference type="GO" id="GO:0008198">
    <property type="term" value="F:ferrous iron binding"/>
    <property type="evidence" value="ECO:0007669"/>
    <property type="project" value="TreeGrafter"/>
</dbReference>
<dbReference type="GO" id="GO:0006879">
    <property type="term" value="P:intracellular iron ion homeostasis"/>
    <property type="evidence" value="ECO:0007669"/>
    <property type="project" value="UniProtKB-KW"/>
</dbReference>
<keyword evidence="5" id="KW-0963">Cytoplasm</keyword>
<feature type="domain" description="Ferritin-like diiron" evidence="16">
    <location>
        <begin position="14"/>
        <end position="165"/>
    </location>
</feature>
<dbReference type="PROSITE" id="PS50905">
    <property type="entry name" value="FERRITIN_LIKE"/>
    <property type="match status" value="1"/>
</dbReference>
<dbReference type="KEGG" id="bom:102271110"/>
<dbReference type="FunFam" id="1.20.1260.10:FF:000024">
    <property type="entry name" value="Ferritin heavy chain"/>
    <property type="match status" value="1"/>
</dbReference>
<evidence type="ECO:0000256" key="9">
    <source>
        <dbReference type="ARBA" id="ARBA00023228"/>
    </source>
</evidence>
<feature type="binding site" evidence="14">
    <location>
        <position position="147"/>
    </location>
    <ligand>
        <name>Fe cation</name>
        <dbReference type="ChEBI" id="CHEBI:24875"/>
        <label>1</label>
    </ligand>
</feature>
<evidence type="ECO:0000313" key="17">
    <source>
        <dbReference type="EMBL" id="MXQ99170.1"/>
    </source>
</evidence>
<organism evidence="17 18">
    <name type="scientific">Bos mutus</name>
    <name type="common">wild yak</name>
    <dbReference type="NCBI Taxonomy" id="72004"/>
    <lineage>
        <taxon>Eukaryota</taxon>
        <taxon>Metazoa</taxon>
        <taxon>Chordata</taxon>
        <taxon>Craniata</taxon>
        <taxon>Vertebrata</taxon>
        <taxon>Euteleostomi</taxon>
        <taxon>Mammalia</taxon>
        <taxon>Eutheria</taxon>
        <taxon>Laurasiatheria</taxon>
        <taxon>Artiodactyla</taxon>
        <taxon>Ruminantia</taxon>
        <taxon>Pecora</taxon>
        <taxon>Bovidae</taxon>
        <taxon>Bovinae</taxon>
        <taxon>Bos</taxon>
    </lineage>
</organism>
<dbReference type="GO" id="GO:0005764">
    <property type="term" value="C:lysosome"/>
    <property type="evidence" value="ECO:0007669"/>
    <property type="project" value="UniProtKB-SubCell"/>
</dbReference>
<feature type="binding site" evidence="14">
    <location>
        <position position="31"/>
    </location>
    <ligand>
        <name>Fe cation</name>
        <dbReference type="ChEBI" id="CHEBI:24875"/>
        <label>1</label>
    </ligand>
</feature>
<dbReference type="GO" id="GO:0008199">
    <property type="term" value="F:ferric iron binding"/>
    <property type="evidence" value="ECO:0007669"/>
    <property type="project" value="InterPro"/>
</dbReference>
<dbReference type="InterPro" id="IPR009040">
    <property type="entry name" value="Ferritin-like_diiron"/>
</dbReference>
<comment type="catalytic activity">
    <reaction evidence="13">
        <text>4 Fe(2+) + O2 + 4 H(+) = 4 Fe(3+) + 2 H2O</text>
        <dbReference type="Rhea" id="RHEA:11148"/>
        <dbReference type="ChEBI" id="CHEBI:15377"/>
        <dbReference type="ChEBI" id="CHEBI:15378"/>
        <dbReference type="ChEBI" id="CHEBI:15379"/>
        <dbReference type="ChEBI" id="CHEBI:29033"/>
        <dbReference type="ChEBI" id="CHEBI:29034"/>
        <dbReference type="EC" id="1.16.3.1"/>
    </reaction>
</comment>
<dbReference type="InterPro" id="IPR008331">
    <property type="entry name" value="Ferritin_DPS_dom"/>
</dbReference>
<keyword evidence="10" id="KW-0968">Cytoplasmic vesicle</keyword>
<evidence type="ECO:0000256" key="15">
    <source>
        <dbReference type="RuleBase" id="RU361145"/>
    </source>
</evidence>
<evidence type="ECO:0000256" key="14">
    <source>
        <dbReference type="PIRSR" id="PIRSR601519-1"/>
    </source>
</evidence>
<keyword evidence="4 15" id="KW-0409">Iron storage</keyword>
<dbReference type="SUPFAM" id="SSF47240">
    <property type="entry name" value="Ferritin-like"/>
    <property type="match status" value="1"/>
</dbReference>
<dbReference type="GO" id="GO:0004322">
    <property type="term" value="F:ferroxidase activity"/>
    <property type="evidence" value="ECO:0007669"/>
    <property type="project" value="UniProtKB-EC"/>
</dbReference>
<comment type="similarity">
    <text evidence="3 15">Belongs to the ferritin family.</text>
</comment>
<dbReference type="InterPro" id="IPR001519">
    <property type="entry name" value="Ferritin"/>
</dbReference>
<evidence type="ECO:0000256" key="11">
    <source>
        <dbReference type="ARBA" id="ARBA00044959"/>
    </source>
</evidence>
<evidence type="ECO:0000256" key="2">
    <source>
        <dbReference type="ARBA" id="ARBA00004419"/>
    </source>
</evidence>
<evidence type="ECO:0000256" key="13">
    <source>
        <dbReference type="ARBA" id="ARBA00047990"/>
    </source>
</evidence>
<comment type="subunit">
    <text evidence="11">Oligomer of 24 subunits. There are two types of subunits: L (light) chain and H (heavy) chain. The major chain can be light or heavy, depending on the species and tissue type. The functional molecule forms a roughly spherical shell with a diameter of 12 nm and contains a central cavity into which the insoluble mineral iron core is deposited. Interacts with NCOA4; NCOA4 promotes targeting of the iron-binding ferritin complex to autolysosomes following starvation or iron depletion.</text>
</comment>
<evidence type="ECO:0000259" key="16">
    <source>
        <dbReference type="PROSITE" id="PS50905"/>
    </source>
</evidence>
<gene>
    <name evidence="17" type="ORF">E5288_WYG021231</name>
</gene>
<keyword evidence="9" id="KW-0458">Lysosome</keyword>
<accession>A0A6B0SB10</accession>
<dbReference type="Proteomes" id="UP000322234">
    <property type="component" value="Unassembled WGS sequence"/>
</dbReference>
<dbReference type="PANTHER" id="PTHR11431">
    <property type="entry name" value="FERRITIN"/>
    <property type="match status" value="1"/>
</dbReference>
<dbReference type="InterPro" id="IPR012347">
    <property type="entry name" value="Ferritin-like"/>
</dbReference>
<name>A0A6B0SB10_9CETA</name>
<dbReference type="InterPro" id="IPR009078">
    <property type="entry name" value="Ferritin-like_SF"/>
</dbReference>
<keyword evidence="8 14" id="KW-0408">Iron</keyword>
<evidence type="ECO:0000256" key="3">
    <source>
        <dbReference type="ARBA" id="ARBA00007513"/>
    </source>
</evidence>